<evidence type="ECO:0000313" key="2">
    <source>
        <dbReference type="Proteomes" id="UP000077752"/>
    </source>
</evidence>
<dbReference type="RefSeq" id="WP_064301685.1">
    <property type="nucleotide sequence ID" value="NZ_LUCV01000006.1"/>
</dbReference>
<dbReference type="EMBL" id="LUCV01000006">
    <property type="protein sequence ID" value="OAI94397.1"/>
    <property type="molecule type" value="Genomic_DNA"/>
</dbReference>
<name>A0A177STR8_PSEPU</name>
<protein>
    <submittedName>
        <fullName evidence="1">Sugar ABC transporter ATPase</fullName>
    </submittedName>
</protein>
<sequence>MITQSIIVPRMSSIPVHEARARAILRWLVREKIVEEGLSTCGGTGNRMAHAIAEGARKVVERPELLPFGKRVNGLEIITKRCIYTPSVDFLEEAGCPECRREIGEALFESLEEWMPAQTDNFTCPECGHEDDINGFLFLQPCAFSNLGFIFNGWADAGFKPAFLDAFADWLNQPVAVVRGTLSGN</sequence>
<reference evidence="1 2" key="1">
    <citation type="submission" date="2016-03" db="EMBL/GenBank/DDBJ databases">
        <title>Draft Genome Assembly of Pseudomonas putida strain CBF10-2.</title>
        <authorList>
            <person name="Iyer R.S."/>
            <person name="Damania A."/>
        </authorList>
    </citation>
    <scope>NUCLEOTIDE SEQUENCE [LARGE SCALE GENOMIC DNA]</scope>
    <source>
        <strain evidence="1 2">CBF10-2</strain>
    </source>
</reference>
<proteinExistence type="predicted"/>
<dbReference type="AlphaFoldDB" id="A0A177STR8"/>
<evidence type="ECO:0000313" key="1">
    <source>
        <dbReference type="EMBL" id="OAI94397.1"/>
    </source>
</evidence>
<dbReference type="Proteomes" id="UP000077752">
    <property type="component" value="Unassembled WGS sequence"/>
</dbReference>
<comment type="caution">
    <text evidence="1">The sequence shown here is derived from an EMBL/GenBank/DDBJ whole genome shotgun (WGS) entry which is preliminary data.</text>
</comment>
<gene>
    <name evidence="1" type="ORF">AYO28_09130</name>
</gene>
<accession>A0A177STR8</accession>
<organism evidence="1 2">
    <name type="scientific">Pseudomonas putida</name>
    <name type="common">Arthrobacter siderocapsulatus</name>
    <dbReference type="NCBI Taxonomy" id="303"/>
    <lineage>
        <taxon>Bacteria</taxon>
        <taxon>Pseudomonadati</taxon>
        <taxon>Pseudomonadota</taxon>
        <taxon>Gammaproteobacteria</taxon>
        <taxon>Pseudomonadales</taxon>
        <taxon>Pseudomonadaceae</taxon>
        <taxon>Pseudomonas</taxon>
    </lineage>
</organism>